<protein>
    <recommendedName>
        <fullName evidence="3">DUF4806 domain-containing protein</fullName>
    </recommendedName>
</protein>
<evidence type="ECO:0008006" key="3">
    <source>
        <dbReference type="Google" id="ProtNLM"/>
    </source>
</evidence>
<dbReference type="AlphaFoldDB" id="A0A672GHG3"/>
<organism evidence="1 2">
    <name type="scientific">Salarias fasciatus</name>
    <name type="common">Jewelled blenny</name>
    <name type="synonym">Blennius fasciatus</name>
    <dbReference type="NCBI Taxonomy" id="181472"/>
    <lineage>
        <taxon>Eukaryota</taxon>
        <taxon>Metazoa</taxon>
        <taxon>Chordata</taxon>
        <taxon>Craniata</taxon>
        <taxon>Vertebrata</taxon>
        <taxon>Euteleostomi</taxon>
        <taxon>Actinopterygii</taxon>
        <taxon>Neopterygii</taxon>
        <taxon>Teleostei</taxon>
        <taxon>Neoteleostei</taxon>
        <taxon>Acanthomorphata</taxon>
        <taxon>Ovalentaria</taxon>
        <taxon>Blenniimorphae</taxon>
        <taxon>Blenniiformes</taxon>
        <taxon>Blennioidei</taxon>
        <taxon>Blenniidae</taxon>
        <taxon>Salariinae</taxon>
        <taxon>Salarias</taxon>
    </lineage>
</organism>
<dbReference type="OMA" id="VESETHW"/>
<dbReference type="PANTHER" id="PTHR34153:SF2">
    <property type="entry name" value="SI:CH211-262H13.3-RELATED"/>
    <property type="match status" value="1"/>
</dbReference>
<evidence type="ECO:0000313" key="1">
    <source>
        <dbReference type="Ensembl" id="ENSSFAP00005016425.1"/>
    </source>
</evidence>
<accession>A0A672GHG3</accession>
<proteinExistence type="predicted"/>
<sequence length="269" mass="30984">MFYIVEFYGTREVEVVPAAWVADGVCQWPVYHNPEELVKAVKYAEQPGSSWEEFRVRILYTAANYTTARLKLPQVETHTDLQPAGGDDHKPERKQERLVLTNQELIMEQLRIITRTLNQIQGPPAGGQEVLEKDVFPLKDISSLLAVEQRVREEADFKHVIGGVDIKDTVWRIMKNVFSNSLAKQLNWRGVNGKTAFHSLQLKDIITGTVRNNQLTATATDQEVEAFIKRWLHLAGDRDGGRREREEKRRATQLTRKSEIRHSSNYCFR</sequence>
<reference evidence="1" key="2">
    <citation type="submission" date="2025-08" db="UniProtKB">
        <authorList>
            <consortium name="Ensembl"/>
        </authorList>
    </citation>
    <scope>IDENTIFICATION</scope>
</reference>
<dbReference type="PANTHER" id="PTHR34153">
    <property type="entry name" value="SI:CH211-262H13.3-RELATED-RELATED"/>
    <property type="match status" value="1"/>
</dbReference>
<name>A0A672GHG3_SALFA</name>
<reference evidence="1" key="3">
    <citation type="submission" date="2025-09" db="UniProtKB">
        <authorList>
            <consortium name="Ensembl"/>
        </authorList>
    </citation>
    <scope>IDENTIFICATION</scope>
</reference>
<dbReference type="InParanoid" id="A0A672GHG3"/>
<reference evidence="1" key="1">
    <citation type="submission" date="2019-06" db="EMBL/GenBank/DDBJ databases">
        <authorList>
            <consortium name="Wellcome Sanger Institute Data Sharing"/>
        </authorList>
    </citation>
    <scope>NUCLEOTIDE SEQUENCE [LARGE SCALE GENOMIC DNA]</scope>
</reference>
<dbReference type="Proteomes" id="UP000472267">
    <property type="component" value="Chromosome 4"/>
</dbReference>
<keyword evidence="2" id="KW-1185">Reference proteome</keyword>
<dbReference type="Ensembl" id="ENSSFAT00005017073.1">
    <property type="protein sequence ID" value="ENSSFAP00005016425.1"/>
    <property type="gene ID" value="ENSSFAG00005008720.1"/>
</dbReference>
<evidence type="ECO:0000313" key="2">
    <source>
        <dbReference type="Proteomes" id="UP000472267"/>
    </source>
</evidence>